<keyword evidence="2" id="KW-1185">Reference proteome</keyword>
<protein>
    <submittedName>
        <fullName evidence="1">Uncharacterized protein</fullName>
    </submittedName>
</protein>
<reference evidence="1 2" key="1">
    <citation type="journal article" date="2014" name="Genome Announc.">
        <title>Genome Sequence and Methylome of Soil Bacterium Gemmatirosa kalamazoonensis KBS708T, a Member of the Rarely Cultivated Gemmatimonadetes Phylum.</title>
        <authorList>
            <person name="Debruyn J.M."/>
            <person name="Radosevich M."/>
            <person name="Wommack K.E."/>
            <person name="Polson S.W."/>
            <person name="Hauser L.J."/>
            <person name="Fawaz M.N."/>
            <person name="Korlach J."/>
            <person name="Tsai Y.C."/>
        </authorList>
    </citation>
    <scope>NUCLEOTIDE SEQUENCE [LARGE SCALE GENOMIC DNA]</scope>
    <source>
        <strain evidence="1 2">KBS708</strain>
        <plasmid evidence="2">Plasmid 1</plasmid>
    </source>
</reference>
<accession>W0RQW5</accession>
<dbReference type="InParanoid" id="W0RQW5"/>
<organism evidence="1 2">
    <name type="scientific">Gemmatirosa kalamazoonensis</name>
    <dbReference type="NCBI Taxonomy" id="861299"/>
    <lineage>
        <taxon>Bacteria</taxon>
        <taxon>Pseudomonadati</taxon>
        <taxon>Gemmatimonadota</taxon>
        <taxon>Gemmatimonadia</taxon>
        <taxon>Gemmatimonadales</taxon>
        <taxon>Gemmatimonadaceae</taxon>
        <taxon>Gemmatirosa</taxon>
    </lineage>
</organism>
<dbReference type="EMBL" id="CP007129">
    <property type="protein sequence ID" value="AHG92857.1"/>
    <property type="molecule type" value="Genomic_DNA"/>
</dbReference>
<dbReference type="Proteomes" id="UP000019151">
    <property type="component" value="Plasmid 1"/>
</dbReference>
<dbReference type="RefSeq" id="WP_025414184.1">
    <property type="nucleotide sequence ID" value="NZ_CP007129.1"/>
</dbReference>
<name>W0RQW5_9BACT</name>
<dbReference type="OrthoDB" id="5149546at2"/>
<proteinExistence type="predicted"/>
<keyword evidence="1" id="KW-0614">Plasmid</keyword>
<evidence type="ECO:0000313" key="2">
    <source>
        <dbReference type="Proteomes" id="UP000019151"/>
    </source>
</evidence>
<dbReference type="HOGENOM" id="CLU_1101638_0_0_0"/>
<evidence type="ECO:0000313" key="1">
    <source>
        <dbReference type="EMBL" id="AHG92857.1"/>
    </source>
</evidence>
<geneLocation type="plasmid" evidence="1 2">
    <name>1</name>
</geneLocation>
<sequence>MSFHPEGLPDRSTPDAVLYLLRLANADPHFGGLAIRPALVHWAAELNAQLPEDRRIDPKRDARILEPFCGASAEELGRAAVIAIGACVETPDQKQVRQSRMRGYLMLERYFAWCQGLLEATDRLVGEEGERSSPSDTLAIDLPEYRIGGLLGHWLAALCPVIEGWEELKLADERIDALLASGKEAGHRSTLFRFRHGVFHYQRDPDDPRFADFMDPVGAARLWAIQLLRAFEIFFRRHGEDGYAALHEWGTR</sequence>
<gene>
    <name evidence="1" type="ORF">J421_5322</name>
</gene>
<dbReference type="AlphaFoldDB" id="W0RQW5"/>
<dbReference type="KEGG" id="gba:J421_5322"/>